<keyword evidence="1" id="KW-0805">Transcription regulation</keyword>
<dbReference type="PROSITE" id="PS50043">
    <property type="entry name" value="HTH_LUXR_2"/>
    <property type="match status" value="1"/>
</dbReference>
<gene>
    <name evidence="6" type="ORF">CRP01_39265</name>
</gene>
<dbReference type="InterPro" id="IPR016032">
    <property type="entry name" value="Sig_transdc_resp-reg_C-effctor"/>
</dbReference>
<proteinExistence type="predicted"/>
<dbReference type="Proteomes" id="UP000223913">
    <property type="component" value="Unassembled WGS sequence"/>
</dbReference>
<dbReference type="InterPro" id="IPR036388">
    <property type="entry name" value="WH-like_DNA-bd_sf"/>
</dbReference>
<dbReference type="InterPro" id="IPR000792">
    <property type="entry name" value="Tscrpt_reg_LuxR_C"/>
</dbReference>
<evidence type="ECO:0000313" key="6">
    <source>
        <dbReference type="EMBL" id="PHN01044.1"/>
    </source>
</evidence>
<evidence type="ECO:0000256" key="1">
    <source>
        <dbReference type="ARBA" id="ARBA00023015"/>
    </source>
</evidence>
<feature type="coiled-coil region" evidence="4">
    <location>
        <begin position="221"/>
        <end position="252"/>
    </location>
</feature>
<dbReference type="CDD" id="cd06170">
    <property type="entry name" value="LuxR_C_like"/>
    <property type="match status" value="1"/>
</dbReference>
<evidence type="ECO:0000256" key="2">
    <source>
        <dbReference type="ARBA" id="ARBA00023125"/>
    </source>
</evidence>
<dbReference type="Pfam" id="PF13185">
    <property type="entry name" value="GAF_2"/>
    <property type="match status" value="1"/>
</dbReference>
<dbReference type="Pfam" id="PF00196">
    <property type="entry name" value="GerE"/>
    <property type="match status" value="1"/>
</dbReference>
<dbReference type="PRINTS" id="PR00038">
    <property type="entry name" value="HTHLUXR"/>
</dbReference>
<name>A0A2D0MXQ5_FLAN2</name>
<dbReference type="PANTHER" id="PTHR44688">
    <property type="entry name" value="DNA-BINDING TRANSCRIPTIONAL ACTIVATOR DEVR_DOSR"/>
    <property type="match status" value="1"/>
</dbReference>
<protein>
    <recommendedName>
        <fullName evidence="5">HTH luxR-type domain-containing protein</fullName>
    </recommendedName>
</protein>
<dbReference type="OrthoDB" id="965844at2"/>
<keyword evidence="2" id="KW-0238">DNA-binding</keyword>
<feature type="domain" description="HTH luxR-type" evidence="5">
    <location>
        <begin position="256"/>
        <end position="321"/>
    </location>
</feature>
<dbReference type="EMBL" id="PDUD01000065">
    <property type="protein sequence ID" value="PHN01044.1"/>
    <property type="molecule type" value="Genomic_DNA"/>
</dbReference>
<dbReference type="SUPFAM" id="SSF55781">
    <property type="entry name" value="GAF domain-like"/>
    <property type="match status" value="1"/>
</dbReference>
<dbReference type="SMART" id="SM00421">
    <property type="entry name" value="HTH_LUXR"/>
    <property type="match status" value="1"/>
</dbReference>
<dbReference type="RefSeq" id="WP_099155575.1">
    <property type="nucleotide sequence ID" value="NZ_PDUD01000065.1"/>
</dbReference>
<dbReference type="PANTHER" id="PTHR44688:SF16">
    <property type="entry name" value="DNA-BINDING TRANSCRIPTIONAL ACTIVATOR DEVR_DOSR"/>
    <property type="match status" value="1"/>
</dbReference>
<sequence>MDREQLNLQNKELKIINAIAHQLNQAVELRTALQSSLQYTVELLDLHTGWIWLVHPQTQSVYLAASHQLPPAFQQHPERLSGWCWCIEKYLSDRMDTTVNISEITCSRLKDLQQGTAGLRYHASVPLFSGPEKIGIMNVLSSESQQMTERKLQLLHTIGELLSMAITRTQLYEQSKSRGAAEERQRFSRGLGEQLLPTLDRLLIKLQAAQLPAASDVDQSLRESEQLAGQLMEAIQEMQDTLKEMAETEQRQPQKIKYPGPPLSPRELEVLHQLQSGLTNKQIADELFISERTVKFHVSAILQKLDAANRTEAVQTALQRGLLSV</sequence>
<dbReference type="AlphaFoldDB" id="A0A2D0MXQ5"/>
<dbReference type="InterPro" id="IPR029016">
    <property type="entry name" value="GAF-like_dom_sf"/>
</dbReference>
<dbReference type="InterPro" id="IPR003018">
    <property type="entry name" value="GAF"/>
</dbReference>
<evidence type="ECO:0000313" key="7">
    <source>
        <dbReference type="Proteomes" id="UP000223913"/>
    </source>
</evidence>
<organism evidence="6 7">
    <name type="scientific">Flavilitoribacter nigricans (strain ATCC 23147 / DSM 23189 / NBRC 102662 / NCIMB 1420 / SS-2)</name>
    <name type="common">Lewinella nigricans</name>
    <dbReference type="NCBI Taxonomy" id="1122177"/>
    <lineage>
        <taxon>Bacteria</taxon>
        <taxon>Pseudomonadati</taxon>
        <taxon>Bacteroidota</taxon>
        <taxon>Saprospiria</taxon>
        <taxon>Saprospirales</taxon>
        <taxon>Lewinellaceae</taxon>
        <taxon>Flavilitoribacter</taxon>
    </lineage>
</organism>
<evidence type="ECO:0000259" key="5">
    <source>
        <dbReference type="PROSITE" id="PS50043"/>
    </source>
</evidence>
<dbReference type="Gene3D" id="1.10.10.10">
    <property type="entry name" value="Winged helix-like DNA-binding domain superfamily/Winged helix DNA-binding domain"/>
    <property type="match status" value="1"/>
</dbReference>
<accession>A0A2D0MXQ5</accession>
<dbReference type="Gene3D" id="3.30.450.40">
    <property type="match status" value="1"/>
</dbReference>
<keyword evidence="3" id="KW-0804">Transcription</keyword>
<evidence type="ECO:0000256" key="3">
    <source>
        <dbReference type="ARBA" id="ARBA00023163"/>
    </source>
</evidence>
<comment type="caution">
    <text evidence="6">The sequence shown here is derived from an EMBL/GenBank/DDBJ whole genome shotgun (WGS) entry which is preliminary data.</text>
</comment>
<evidence type="ECO:0000256" key="4">
    <source>
        <dbReference type="SAM" id="Coils"/>
    </source>
</evidence>
<dbReference type="GO" id="GO:0006355">
    <property type="term" value="P:regulation of DNA-templated transcription"/>
    <property type="evidence" value="ECO:0007669"/>
    <property type="project" value="InterPro"/>
</dbReference>
<dbReference type="GO" id="GO:0003677">
    <property type="term" value="F:DNA binding"/>
    <property type="evidence" value="ECO:0007669"/>
    <property type="project" value="UniProtKB-KW"/>
</dbReference>
<keyword evidence="7" id="KW-1185">Reference proteome</keyword>
<keyword evidence="4" id="KW-0175">Coiled coil</keyword>
<reference evidence="6 7" key="1">
    <citation type="submission" date="2017-10" db="EMBL/GenBank/DDBJ databases">
        <title>The draft genome sequence of Lewinella nigricans NBRC 102662.</title>
        <authorList>
            <person name="Wang K."/>
        </authorList>
    </citation>
    <scope>NUCLEOTIDE SEQUENCE [LARGE SCALE GENOMIC DNA]</scope>
    <source>
        <strain evidence="6 7">NBRC 102662</strain>
    </source>
</reference>
<dbReference type="PROSITE" id="PS00622">
    <property type="entry name" value="HTH_LUXR_1"/>
    <property type="match status" value="1"/>
</dbReference>
<dbReference type="SUPFAM" id="SSF46894">
    <property type="entry name" value="C-terminal effector domain of the bipartite response regulators"/>
    <property type="match status" value="1"/>
</dbReference>